<dbReference type="AlphaFoldDB" id="A0A168AIJ3"/>
<feature type="transmembrane region" description="Helical" evidence="1">
    <location>
        <begin position="158"/>
        <end position="180"/>
    </location>
</feature>
<feature type="transmembrane region" description="Helical" evidence="1">
    <location>
        <begin position="116"/>
        <end position="137"/>
    </location>
</feature>
<organism evidence="2 3">
    <name type="scientific">Flavobacterium fryxellicola</name>
    <dbReference type="NCBI Taxonomy" id="249352"/>
    <lineage>
        <taxon>Bacteria</taxon>
        <taxon>Pseudomonadati</taxon>
        <taxon>Bacteroidota</taxon>
        <taxon>Flavobacteriia</taxon>
        <taxon>Flavobacteriales</taxon>
        <taxon>Flavobacteriaceae</taxon>
        <taxon>Flavobacterium</taxon>
    </lineage>
</organism>
<dbReference type="RefSeq" id="WP_066075849.1">
    <property type="nucleotide sequence ID" value="NZ_FRDK01000001.1"/>
</dbReference>
<dbReference type="Proteomes" id="UP000077164">
    <property type="component" value="Unassembled WGS sequence"/>
</dbReference>
<name>A0A168AIJ3_9FLAO</name>
<comment type="caution">
    <text evidence="2">The sequence shown here is derived from an EMBL/GenBank/DDBJ whole genome shotgun (WGS) entry which is preliminary data.</text>
</comment>
<accession>A0A168AIJ3</accession>
<keyword evidence="3" id="KW-1185">Reference proteome</keyword>
<evidence type="ECO:0000313" key="2">
    <source>
        <dbReference type="EMBL" id="OAB31506.1"/>
    </source>
</evidence>
<reference evidence="2 3" key="1">
    <citation type="submission" date="2016-03" db="EMBL/GenBank/DDBJ databases">
        <title>Draft genome sequence of Flavobacterium fryxellicola DSM 16209.</title>
        <authorList>
            <person name="Shin S.-K."/>
            <person name="Yi H."/>
        </authorList>
    </citation>
    <scope>NUCLEOTIDE SEQUENCE [LARGE SCALE GENOMIC DNA]</scope>
    <source>
        <strain evidence="2 3">DSM 16209</strain>
    </source>
</reference>
<feature type="transmembrane region" description="Helical" evidence="1">
    <location>
        <begin position="88"/>
        <end position="110"/>
    </location>
</feature>
<protein>
    <submittedName>
        <fullName evidence="2">Uncharacterized protein</fullName>
    </submittedName>
</protein>
<evidence type="ECO:0000256" key="1">
    <source>
        <dbReference type="SAM" id="Phobius"/>
    </source>
</evidence>
<keyword evidence="1" id="KW-0472">Membrane</keyword>
<feature type="transmembrane region" description="Helical" evidence="1">
    <location>
        <begin position="192"/>
        <end position="212"/>
    </location>
</feature>
<dbReference type="OrthoDB" id="662673at2"/>
<proteinExistence type="predicted"/>
<dbReference type="STRING" id="249352.SAMN05444395_101490"/>
<dbReference type="EMBL" id="LVJE01000001">
    <property type="protein sequence ID" value="OAB31506.1"/>
    <property type="molecule type" value="Genomic_DNA"/>
</dbReference>
<keyword evidence="1" id="KW-1133">Transmembrane helix</keyword>
<keyword evidence="1" id="KW-0812">Transmembrane</keyword>
<sequence>MKLTASQIDQLFTFTRQHYVEWYDLQSELVDHLANAIETQWQENPKLIFDEALNREFKKFGVFGFMDVVEKRQAVLCKKYNGLVWQHFKIFFGIPKIVLTIAMMLVLYSILKVSTYSEWIVISLYFILIGFTFYELFKNNRIRKRKKQTQEKRWLFEEIINQYGGFSGVVIFQFNIFVQIFNHSEKYLSNDYWMMGLSFFSVVVILVLFIIFKIIPAKAEEYLQTTYPEYKVVKL</sequence>
<gene>
    <name evidence="2" type="ORF">FBFR_01370</name>
</gene>
<evidence type="ECO:0000313" key="3">
    <source>
        <dbReference type="Proteomes" id="UP000077164"/>
    </source>
</evidence>